<evidence type="ECO:0000313" key="6">
    <source>
        <dbReference type="EMBL" id="KHD86702.1"/>
    </source>
</evidence>
<feature type="active site" description="Nucleophile" evidence="4">
    <location>
        <position position="13"/>
    </location>
</feature>
<keyword evidence="3" id="KW-0904">Protein phosphatase</keyword>
<evidence type="ECO:0000313" key="9">
    <source>
        <dbReference type="Proteomes" id="UP000476934"/>
    </source>
</evidence>
<sequence length="146" mass="16587">MNILFVCTGNTCRSPMAEAILHHKNIDGIDVRSAGVFAMNGQDPSYNALQVLKEQSIEHKKKARMLTENDIDWATYILTMTLGHKEAVIKQFPNASNKTFTLKEFVNGEHGDITDPYGGSLEIYRKTYHELYSLINHLVQKLYPND</sequence>
<keyword evidence="2" id="KW-0378">Hydrolase</keyword>
<evidence type="ECO:0000256" key="2">
    <source>
        <dbReference type="ARBA" id="ARBA00022801"/>
    </source>
</evidence>
<comment type="caution">
    <text evidence="6">The sequence shown here is derived from an EMBL/GenBank/DDBJ whole genome shotgun (WGS) entry which is preliminary data.</text>
</comment>
<dbReference type="AlphaFoldDB" id="A0A0A6Y360"/>
<dbReference type="RefSeq" id="WP_025727644.1">
    <property type="nucleotide sequence ID" value="NZ_JAAIWK010000001.1"/>
</dbReference>
<comment type="similarity">
    <text evidence="1">Belongs to the low molecular weight phosphotyrosine protein phosphatase family.</text>
</comment>
<dbReference type="PRINTS" id="PR00719">
    <property type="entry name" value="LMWPTPASE"/>
</dbReference>
<evidence type="ECO:0000256" key="4">
    <source>
        <dbReference type="PIRSR" id="PIRSR617867-1"/>
    </source>
</evidence>
<proteinExistence type="inferred from homology"/>
<evidence type="ECO:0000313" key="7">
    <source>
        <dbReference type="EMBL" id="NEY18397.1"/>
    </source>
</evidence>
<reference evidence="7 9" key="2">
    <citation type="submission" date="2020-02" db="EMBL/GenBank/DDBJ databases">
        <authorList>
            <person name="Feng H."/>
        </authorList>
    </citation>
    <scope>NUCLEOTIDE SEQUENCE [LARGE SCALE GENOMIC DNA]</scope>
    <source>
        <strain evidence="7 9">Gsoil 114</strain>
    </source>
</reference>
<dbReference type="Proteomes" id="UP000476934">
    <property type="component" value="Unassembled WGS sequence"/>
</dbReference>
<organism evidence="6 8">
    <name type="scientific">Heyndrickxia ginsengihumi</name>
    <dbReference type="NCBI Taxonomy" id="363870"/>
    <lineage>
        <taxon>Bacteria</taxon>
        <taxon>Bacillati</taxon>
        <taxon>Bacillota</taxon>
        <taxon>Bacilli</taxon>
        <taxon>Bacillales</taxon>
        <taxon>Bacillaceae</taxon>
        <taxon>Heyndrickxia</taxon>
    </lineage>
</organism>
<dbReference type="EMBL" id="JAAIWK010000001">
    <property type="protein sequence ID" value="NEY18397.1"/>
    <property type="molecule type" value="Genomic_DNA"/>
</dbReference>
<evidence type="ECO:0000259" key="5">
    <source>
        <dbReference type="SMART" id="SM00226"/>
    </source>
</evidence>
<dbReference type="OrthoDB" id="9784339at2"/>
<dbReference type="Pfam" id="PF01451">
    <property type="entry name" value="LMWPc"/>
    <property type="match status" value="1"/>
</dbReference>
<feature type="active site" description="Nucleophile" evidence="4">
    <location>
        <position position="7"/>
    </location>
</feature>
<evidence type="ECO:0000256" key="1">
    <source>
        <dbReference type="ARBA" id="ARBA00011063"/>
    </source>
</evidence>
<evidence type="ECO:0000313" key="8">
    <source>
        <dbReference type="Proteomes" id="UP000030588"/>
    </source>
</evidence>
<dbReference type="SUPFAM" id="SSF52788">
    <property type="entry name" value="Phosphotyrosine protein phosphatases I"/>
    <property type="match status" value="1"/>
</dbReference>
<dbReference type="PANTHER" id="PTHR11717">
    <property type="entry name" value="LOW MOLECULAR WEIGHT PROTEIN TYROSINE PHOSPHATASE"/>
    <property type="match status" value="1"/>
</dbReference>
<dbReference type="EMBL" id="JRUN01000002">
    <property type="protein sequence ID" value="KHD86702.1"/>
    <property type="molecule type" value="Genomic_DNA"/>
</dbReference>
<gene>
    <name evidence="7" type="ORF">G4D61_00250</name>
    <name evidence="6" type="ORF">NG54_01135</name>
</gene>
<protein>
    <submittedName>
        <fullName evidence="7">Low molecular weight protein arginine phosphatase</fullName>
    </submittedName>
</protein>
<reference evidence="6 8" key="1">
    <citation type="submission" date="2014-10" db="EMBL/GenBank/DDBJ databases">
        <title>Draft genome of phytase producing Bacillus ginsengihumi strain M2.11.</title>
        <authorList>
            <person name="Toymentseva A."/>
            <person name="Boulygina E.A."/>
            <person name="Kazakov S.V."/>
            <person name="Kayumov I."/>
            <person name="Suleimanova A.D."/>
            <person name="Mardanova A.M."/>
            <person name="Maria S.N."/>
            <person name="Sergey M.Y."/>
            <person name="Sharipova M.R."/>
        </authorList>
    </citation>
    <scope>NUCLEOTIDE SEQUENCE [LARGE SCALE GENOMIC DNA]</scope>
    <source>
        <strain evidence="6 8">M2.11</strain>
    </source>
</reference>
<accession>A0A0A6Y360</accession>
<dbReference type="InterPro" id="IPR023485">
    <property type="entry name" value="Ptyr_pPase"/>
</dbReference>
<dbReference type="Gene3D" id="3.40.50.2300">
    <property type="match status" value="1"/>
</dbReference>
<dbReference type="SMART" id="SM00226">
    <property type="entry name" value="LMWPc"/>
    <property type="match status" value="1"/>
</dbReference>
<dbReference type="Proteomes" id="UP000030588">
    <property type="component" value="Unassembled WGS sequence"/>
</dbReference>
<reference evidence="7 9" key="3">
    <citation type="submission" date="2020-03" db="EMBL/GenBank/DDBJ databases">
        <title>Bacillus aquiflavi sp. nov., isolated from yellow water of strong flavor Chinese baijiu in Yibin region of China.</title>
        <authorList>
            <person name="Xie J."/>
        </authorList>
    </citation>
    <scope>NUCLEOTIDE SEQUENCE [LARGE SCALE GENOMIC DNA]</scope>
    <source>
        <strain evidence="7 9">Gsoil 114</strain>
    </source>
</reference>
<feature type="active site" description="Proton donor" evidence="4">
    <location>
        <position position="115"/>
    </location>
</feature>
<dbReference type="InterPro" id="IPR036196">
    <property type="entry name" value="Ptyr_pPase_sf"/>
</dbReference>
<dbReference type="InterPro" id="IPR017867">
    <property type="entry name" value="Tyr_phospatase_low_mol_wt"/>
</dbReference>
<evidence type="ECO:0000256" key="3">
    <source>
        <dbReference type="ARBA" id="ARBA00022912"/>
    </source>
</evidence>
<dbReference type="InterPro" id="IPR050438">
    <property type="entry name" value="LMW_PTPase"/>
</dbReference>
<feature type="domain" description="Phosphotyrosine protein phosphatase I" evidence="5">
    <location>
        <begin position="1"/>
        <end position="141"/>
    </location>
</feature>
<dbReference type="GO" id="GO:0004725">
    <property type="term" value="F:protein tyrosine phosphatase activity"/>
    <property type="evidence" value="ECO:0007669"/>
    <property type="project" value="InterPro"/>
</dbReference>
<dbReference type="CDD" id="cd16344">
    <property type="entry name" value="LMWPAP"/>
    <property type="match status" value="1"/>
</dbReference>
<keyword evidence="9" id="KW-1185">Reference proteome</keyword>
<dbReference type="PANTHER" id="PTHR11717:SF31">
    <property type="entry name" value="LOW MOLECULAR WEIGHT PROTEIN-TYROSINE-PHOSPHATASE ETP-RELATED"/>
    <property type="match status" value="1"/>
</dbReference>
<name>A0A0A6Y360_9BACI</name>
<dbReference type="STRING" id="363870.NG54_01135"/>